<reference evidence="1 2" key="2">
    <citation type="submission" date="2018-11" db="EMBL/GenBank/DDBJ databases">
        <authorList>
            <consortium name="Pathogen Informatics"/>
        </authorList>
    </citation>
    <scope>NUCLEOTIDE SEQUENCE [LARGE SCALE GENOMIC DNA]</scope>
    <source>
        <strain evidence="1 2">MHpl1</strain>
    </source>
</reference>
<organism evidence="3">
    <name type="scientific">Haemonchus placei</name>
    <name type="common">Barber's pole worm</name>
    <dbReference type="NCBI Taxonomy" id="6290"/>
    <lineage>
        <taxon>Eukaryota</taxon>
        <taxon>Metazoa</taxon>
        <taxon>Ecdysozoa</taxon>
        <taxon>Nematoda</taxon>
        <taxon>Chromadorea</taxon>
        <taxon>Rhabditida</taxon>
        <taxon>Rhabditina</taxon>
        <taxon>Rhabditomorpha</taxon>
        <taxon>Strongyloidea</taxon>
        <taxon>Trichostrongylidae</taxon>
        <taxon>Haemonchus</taxon>
    </lineage>
</organism>
<dbReference type="AlphaFoldDB" id="A0A0N4WI21"/>
<reference evidence="3" key="1">
    <citation type="submission" date="2017-02" db="UniProtKB">
        <authorList>
            <consortium name="WormBaseParasite"/>
        </authorList>
    </citation>
    <scope>IDENTIFICATION</scope>
</reference>
<name>A0A0N4WI21_HAEPC</name>
<sequence length="44" mass="4969">MLRDPAEETIEQRPSLAQSIKILLSRKVHASNKSHPMRAIAEQS</sequence>
<dbReference type="Proteomes" id="UP000268014">
    <property type="component" value="Unassembled WGS sequence"/>
</dbReference>
<accession>A0A0N4WI21</accession>
<protein>
    <submittedName>
        <fullName evidence="1 3">Uncharacterized protein</fullName>
    </submittedName>
</protein>
<gene>
    <name evidence="1" type="ORF">HPLM_LOCUS10568</name>
</gene>
<keyword evidence="2" id="KW-1185">Reference proteome</keyword>
<evidence type="ECO:0000313" key="3">
    <source>
        <dbReference type="WBParaSite" id="HPLM_0001057601-mRNA-1"/>
    </source>
</evidence>
<evidence type="ECO:0000313" key="2">
    <source>
        <dbReference type="Proteomes" id="UP000268014"/>
    </source>
</evidence>
<dbReference type="WBParaSite" id="HPLM_0001057601-mRNA-1">
    <property type="protein sequence ID" value="HPLM_0001057601-mRNA-1"/>
    <property type="gene ID" value="HPLM_0001057601"/>
</dbReference>
<dbReference type="OrthoDB" id="5857754at2759"/>
<dbReference type="EMBL" id="UZAF01017332">
    <property type="protein sequence ID" value="VDO40528.1"/>
    <property type="molecule type" value="Genomic_DNA"/>
</dbReference>
<proteinExistence type="predicted"/>
<evidence type="ECO:0000313" key="1">
    <source>
        <dbReference type="EMBL" id="VDO40528.1"/>
    </source>
</evidence>